<organism evidence="2 3">
    <name type="scientific">Nepenthes gracilis</name>
    <name type="common">Slender pitcher plant</name>
    <dbReference type="NCBI Taxonomy" id="150966"/>
    <lineage>
        <taxon>Eukaryota</taxon>
        <taxon>Viridiplantae</taxon>
        <taxon>Streptophyta</taxon>
        <taxon>Embryophyta</taxon>
        <taxon>Tracheophyta</taxon>
        <taxon>Spermatophyta</taxon>
        <taxon>Magnoliopsida</taxon>
        <taxon>eudicotyledons</taxon>
        <taxon>Gunneridae</taxon>
        <taxon>Pentapetalae</taxon>
        <taxon>Caryophyllales</taxon>
        <taxon>Nepenthaceae</taxon>
        <taxon>Nepenthes</taxon>
    </lineage>
</organism>
<proteinExistence type="predicted"/>
<sequence length="204" mass="22086">MMISFEVHEETLVEDVICAPCTVEIETGAMEQAEAIEPLIFGLHGAAPSFETRVKIPVALAAEPQESEAPKEESSTSGSIVSQAELVEAKGKITSLKDTSGLQQVQYRLLRDRNLQLEEVLRTSVRAMDIAPALEGKYWDSINLCRQVMRLLRPQFPTAVFNPPNASATCSGDLYGLPGKVFFSPSRPGPSSGPQPFGQPGSPE</sequence>
<feature type="compositionally biased region" description="Low complexity" evidence="1">
    <location>
        <begin position="194"/>
        <end position="204"/>
    </location>
</feature>
<protein>
    <submittedName>
        <fullName evidence="2">Uncharacterized protein</fullName>
    </submittedName>
</protein>
<evidence type="ECO:0000256" key="1">
    <source>
        <dbReference type="SAM" id="MobiDB-lite"/>
    </source>
</evidence>
<comment type="caution">
    <text evidence="2">The sequence shown here is derived from an EMBL/GenBank/DDBJ whole genome shotgun (WGS) entry which is preliminary data.</text>
</comment>
<evidence type="ECO:0000313" key="2">
    <source>
        <dbReference type="EMBL" id="GMH04101.1"/>
    </source>
</evidence>
<dbReference type="EMBL" id="BSYO01000004">
    <property type="protein sequence ID" value="GMH04101.1"/>
    <property type="molecule type" value="Genomic_DNA"/>
</dbReference>
<gene>
    <name evidence="2" type="ORF">Nepgr_005940</name>
</gene>
<keyword evidence="3" id="KW-1185">Reference proteome</keyword>
<dbReference type="AlphaFoldDB" id="A0AAD3S4H2"/>
<name>A0AAD3S4H2_NEPGR</name>
<feature type="region of interest" description="Disordered" evidence="1">
    <location>
        <begin position="183"/>
        <end position="204"/>
    </location>
</feature>
<evidence type="ECO:0000313" key="3">
    <source>
        <dbReference type="Proteomes" id="UP001279734"/>
    </source>
</evidence>
<dbReference type="Proteomes" id="UP001279734">
    <property type="component" value="Unassembled WGS sequence"/>
</dbReference>
<reference evidence="2" key="1">
    <citation type="submission" date="2023-05" db="EMBL/GenBank/DDBJ databases">
        <title>Nepenthes gracilis genome sequencing.</title>
        <authorList>
            <person name="Fukushima K."/>
        </authorList>
    </citation>
    <scope>NUCLEOTIDE SEQUENCE</scope>
    <source>
        <strain evidence="2">SING2019-196</strain>
    </source>
</reference>
<accession>A0AAD3S4H2</accession>